<dbReference type="InterPro" id="IPR012907">
    <property type="entry name" value="Peptidase_S11_C"/>
</dbReference>
<dbReference type="GO" id="GO:0006508">
    <property type="term" value="P:proteolysis"/>
    <property type="evidence" value="ECO:0007669"/>
    <property type="project" value="UniProtKB-KW"/>
</dbReference>
<evidence type="ECO:0000256" key="14">
    <source>
        <dbReference type="PIRSR" id="PIRSR618044-2"/>
    </source>
</evidence>
<evidence type="ECO:0000313" key="17">
    <source>
        <dbReference type="EMBL" id="SHI44073.1"/>
    </source>
</evidence>
<dbReference type="Gene3D" id="2.60.410.10">
    <property type="entry name" value="D-Ala-D-Ala carboxypeptidase, C-terminal domain"/>
    <property type="match status" value="1"/>
</dbReference>
<comment type="catalytic activity">
    <reaction evidence="12">
        <text>Preferential cleavage: (Ac)2-L-Lys-D-Ala-|-D-Ala. Also transpeptidation of peptidyl-alanyl moieties that are N-acyl substituents of D-alanine.</text>
        <dbReference type="EC" id="3.4.16.4"/>
    </reaction>
</comment>
<gene>
    <name evidence="17" type="ORF">SAMN02745219_00317</name>
</gene>
<evidence type="ECO:0000256" key="5">
    <source>
        <dbReference type="ARBA" id="ARBA00022645"/>
    </source>
</evidence>
<feature type="domain" description="Peptidase S11 D-Ala-D-Ala carboxypeptidase A C-terminal" evidence="16">
    <location>
        <begin position="298"/>
        <end position="388"/>
    </location>
</feature>
<dbReference type="InterPro" id="IPR012338">
    <property type="entry name" value="Beta-lactam/transpept-like"/>
</dbReference>
<keyword evidence="9" id="KW-0133">Cell shape</keyword>
<evidence type="ECO:0000256" key="13">
    <source>
        <dbReference type="PIRSR" id="PIRSR618044-1"/>
    </source>
</evidence>
<dbReference type="PANTHER" id="PTHR21581:SF33">
    <property type="entry name" value="D-ALANYL-D-ALANINE CARBOXYPEPTIDASE DACB"/>
    <property type="match status" value="1"/>
</dbReference>
<feature type="active site" evidence="13">
    <location>
        <position position="145"/>
    </location>
</feature>
<dbReference type="EC" id="3.4.16.4" evidence="4"/>
<dbReference type="GO" id="GO:0071555">
    <property type="term" value="P:cell wall organization"/>
    <property type="evidence" value="ECO:0007669"/>
    <property type="project" value="UniProtKB-KW"/>
</dbReference>
<keyword evidence="11" id="KW-0961">Cell wall biogenesis/degradation</keyword>
<sequence length="409" mass="43888">MLSRLIFSLFLLGYLVGTGIPVALAAGPSAEDYRVQPALPVFLNLGELPVFSLSGQDPPRVTADAAVLMEASTGQVLFAKNAHQLRPPASTTKILTALLAIEGGRLNQVVTVSPRAAAVGESSMHLFPGQRLTLEQLLYGALLRSGNDACVAIAEHIAGSEGNFVFLMNEKARELGASHSHFCNPHGLPAPGHVSSAYDLALLTRYALKNSTFRALVSTRYRGFVNPPWGEYHLHNTNRLLWSYQGADGVKTGTTSEAGMCLVASASRGGRQLISVVLHSDDRYGDTMALLDYGFTSFKNMTLVKEGQAFRSIPVTGGVVSAVPLVSERTLAVAVPVHRPPAVEKRFNAPAVLTAPLPKALPVGTLDVWVEGEPVARARLLTGRSVQRLPAYRLWWKKVRAMPPGVNIS</sequence>
<keyword evidence="7" id="KW-0732">Signal</keyword>
<dbReference type="PANTHER" id="PTHR21581">
    <property type="entry name" value="D-ALANYL-D-ALANINE CARBOXYPEPTIDASE"/>
    <property type="match status" value="1"/>
</dbReference>
<comment type="similarity">
    <text evidence="3 15">Belongs to the peptidase S11 family.</text>
</comment>
<evidence type="ECO:0000256" key="8">
    <source>
        <dbReference type="ARBA" id="ARBA00022801"/>
    </source>
</evidence>
<reference evidence="18" key="1">
    <citation type="submission" date="2016-11" db="EMBL/GenBank/DDBJ databases">
        <authorList>
            <person name="Varghese N."/>
            <person name="Submissions S."/>
        </authorList>
    </citation>
    <scope>NUCLEOTIDE SEQUENCE [LARGE SCALE GENOMIC DNA]</scope>
    <source>
        <strain evidence="18">DSM 16057</strain>
    </source>
</reference>
<dbReference type="Gene3D" id="3.40.710.10">
    <property type="entry name" value="DD-peptidase/beta-lactamase superfamily"/>
    <property type="match status" value="1"/>
</dbReference>
<feature type="binding site" evidence="14">
    <location>
        <position position="251"/>
    </location>
    <ligand>
        <name>substrate</name>
    </ligand>
</feature>
<dbReference type="Pfam" id="PF00768">
    <property type="entry name" value="Peptidase_S11"/>
    <property type="match status" value="1"/>
</dbReference>
<dbReference type="AlphaFoldDB" id="A0A1M6B6H0"/>
<keyword evidence="18" id="KW-1185">Reference proteome</keyword>
<dbReference type="EMBL" id="FQZM01000004">
    <property type="protein sequence ID" value="SHI44073.1"/>
    <property type="molecule type" value="Genomic_DNA"/>
</dbReference>
<evidence type="ECO:0000256" key="12">
    <source>
        <dbReference type="ARBA" id="ARBA00034000"/>
    </source>
</evidence>
<evidence type="ECO:0000259" key="16">
    <source>
        <dbReference type="SMART" id="SM00936"/>
    </source>
</evidence>
<evidence type="ECO:0000256" key="1">
    <source>
        <dbReference type="ARBA" id="ARBA00003217"/>
    </source>
</evidence>
<evidence type="ECO:0000256" key="2">
    <source>
        <dbReference type="ARBA" id="ARBA00004752"/>
    </source>
</evidence>
<evidence type="ECO:0000256" key="6">
    <source>
        <dbReference type="ARBA" id="ARBA00022670"/>
    </source>
</evidence>
<evidence type="ECO:0000256" key="9">
    <source>
        <dbReference type="ARBA" id="ARBA00022960"/>
    </source>
</evidence>
<feature type="active site" description="Acyl-ester intermediate" evidence="13">
    <location>
        <position position="90"/>
    </location>
</feature>
<dbReference type="InterPro" id="IPR037167">
    <property type="entry name" value="Peptidase_S11_C_sf"/>
</dbReference>
<protein>
    <recommendedName>
        <fullName evidence="4">serine-type D-Ala-D-Ala carboxypeptidase</fullName>
        <ecNumber evidence="4">3.4.16.4</ecNumber>
    </recommendedName>
</protein>
<dbReference type="SMART" id="SM00936">
    <property type="entry name" value="PBP5_C"/>
    <property type="match status" value="1"/>
</dbReference>
<dbReference type="OrthoDB" id="9791132at2"/>
<keyword evidence="6" id="KW-0645">Protease</keyword>
<keyword evidence="5 17" id="KW-0121">Carboxypeptidase</keyword>
<dbReference type="Pfam" id="PF07943">
    <property type="entry name" value="PBP5_C"/>
    <property type="match status" value="1"/>
</dbReference>
<dbReference type="GO" id="GO:0009252">
    <property type="term" value="P:peptidoglycan biosynthetic process"/>
    <property type="evidence" value="ECO:0007669"/>
    <property type="project" value="UniProtKB-UniPathway"/>
</dbReference>
<dbReference type="InterPro" id="IPR018044">
    <property type="entry name" value="Peptidase_S11"/>
</dbReference>
<dbReference type="InterPro" id="IPR015956">
    <property type="entry name" value="Peniciliin-bd_prot_C_sf"/>
</dbReference>
<dbReference type="SUPFAM" id="SSF56601">
    <property type="entry name" value="beta-lactamase/transpeptidase-like"/>
    <property type="match status" value="1"/>
</dbReference>
<feature type="active site" description="Proton acceptor" evidence="13">
    <location>
        <position position="93"/>
    </location>
</feature>
<dbReference type="Proteomes" id="UP000184529">
    <property type="component" value="Unassembled WGS sequence"/>
</dbReference>
<dbReference type="STRING" id="1121432.SAMN02745219_00317"/>
<keyword evidence="10" id="KW-0573">Peptidoglycan synthesis</keyword>
<dbReference type="GO" id="GO:0008360">
    <property type="term" value="P:regulation of cell shape"/>
    <property type="evidence" value="ECO:0007669"/>
    <property type="project" value="UniProtKB-KW"/>
</dbReference>
<dbReference type="InterPro" id="IPR001967">
    <property type="entry name" value="Peptidase_S11_N"/>
</dbReference>
<accession>A0A1M6B6H0</accession>
<dbReference type="GO" id="GO:0009002">
    <property type="term" value="F:serine-type D-Ala-D-Ala carboxypeptidase activity"/>
    <property type="evidence" value="ECO:0007669"/>
    <property type="project" value="UniProtKB-EC"/>
</dbReference>
<organism evidence="17 18">
    <name type="scientific">Desulfofundulus thermosubterraneus DSM 16057</name>
    <dbReference type="NCBI Taxonomy" id="1121432"/>
    <lineage>
        <taxon>Bacteria</taxon>
        <taxon>Bacillati</taxon>
        <taxon>Bacillota</taxon>
        <taxon>Clostridia</taxon>
        <taxon>Eubacteriales</taxon>
        <taxon>Peptococcaceae</taxon>
        <taxon>Desulfofundulus</taxon>
    </lineage>
</organism>
<evidence type="ECO:0000256" key="4">
    <source>
        <dbReference type="ARBA" id="ARBA00012448"/>
    </source>
</evidence>
<evidence type="ECO:0000256" key="10">
    <source>
        <dbReference type="ARBA" id="ARBA00022984"/>
    </source>
</evidence>
<dbReference type="SUPFAM" id="SSF69189">
    <property type="entry name" value="Penicillin-binding protein associated domain"/>
    <property type="match status" value="1"/>
</dbReference>
<proteinExistence type="inferred from homology"/>
<evidence type="ECO:0000256" key="7">
    <source>
        <dbReference type="ARBA" id="ARBA00022729"/>
    </source>
</evidence>
<dbReference type="PRINTS" id="PR00725">
    <property type="entry name" value="DADACBPTASE1"/>
</dbReference>
<evidence type="ECO:0000256" key="3">
    <source>
        <dbReference type="ARBA" id="ARBA00007164"/>
    </source>
</evidence>
<evidence type="ECO:0000256" key="11">
    <source>
        <dbReference type="ARBA" id="ARBA00023316"/>
    </source>
</evidence>
<keyword evidence="8" id="KW-0378">Hydrolase</keyword>
<evidence type="ECO:0000313" key="18">
    <source>
        <dbReference type="Proteomes" id="UP000184529"/>
    </source>
</evidence>
<evidence type="ECO:0000256" key="15">
    <source>
        <dbReference type="RuleBase" id="RU004016"/>
    </source>
</evidence>
<dbReference type="UniPathway" id="UPA00219"/>
<comment type="pathway">
    <text evidence="2">Cell wall biogenesis; peptidoglycan biosynthesis.</text>
</comment>
<comment type="function">
    <text evidence="1">Removes C-terminal D-alanyl residues from sugar-peptide cell wall precursors.</text>
</comment>
<name>A0A1M6B6H0_9FIRM</name>